<protein>
    <recommendedName>
        <fullName evidence="3">Mariner Mos1 transposase</fullName>
    </recommendedName>
</protein>
<dbReference type="Gene3D" id="3.30.420.10">
    <property type="entry name" value="Ribonuclease H-like superfamily/Ribonuclease H"/>
    <property type="match status" value="2"/>
</dbReference>
<dbReference type="GO" id="GO:0003676">
    <property type="term" value="F:nucleic acid binding"/>
    <property type="evidence" value="ECO:0007669"/>
    <property type="project" value="InterPro"/>
</dbReference>
<organism evidence="1 2">
    <name type="scientific">Cryptotermes secundus</name>
    <dbReference type="NCBI Taxonomy" id="105785"/>
    <lineage>
        <taxon>Eukaryota</taxon>
        <taxon>Metazoa</taxon>
        <taxon>Ecdysozoa</taxon>
        <taxon>Arthropoda</taxon>
        <taxon>Hexapoda</taxon>
        <taxon>Insecta</taxon>
        <taxon>Pterygota</taxon>
        <taxon>Neoptera</taxon>
        <taxon>Polyneoptera</taxon>
        <taxon>Dictyoptera</taxon>
        <taxon>Blattodea</taxon>
        <taxon>Blattoidea</taxon>
        <taxon>Termitoidae</taxon>
        <taxon>Kalotermitidae</taxon>
        <taxon>Cryptotermitinae</taxon>
        <taxon>Cryptotermes</taxon>
    </lineage>
</organism>
<dbReference type="Proteomes" id="UP000235965">
    <property type="component" value="Unassembled WGS sequence"/>
</dbReference>
<evidence type="ECO:0008006" key="3">
    <source>
        <dbReference type="Google" id="ProtNLM"/>
    </source>
</evidence>
<dbReference type="PANTHER" id="PTHR46060">
    <property type="entry name" value="MARINER MOS1 TRANSPOSASE-LIKE PROTEIN"/>
    <property type="match status" value="1"/>
</dbReference>
<evidence type="ECO:0000313" key="1">
    <source>
        <dbReference type="EMBL" id="PNF27880.1"/>
    </source>
</evidence>
<dbReference type="PANTHER" id="PTHR46060:SF1">
    <property type="entry name" value="MARINER MOS1 TRANSPOSASE-LIKE PROTEIN"/>
    <property type="match status" value="1"/>
</dbReference>
<comment type="caution">
    <text evidence="1">The sequence shown here is derived from an EMBL/GenBank/DDBJ whole genome shotgun (WGS) entry which is preliminary data.</text>
</comment>
<dbReference type="InterPro" id="IPR036397">
    <property type="entry name" value="RNaseH_sf"/>
</dbReference>
<keyword evidence="2" id="KW-1185">Reference proteome</keyword>
<dbReference type="InterPro" id="IPR052709">
    <property type="entry name" value="Transposase-MT_Hybrid"/>
</dbReference>
<dbReference type="OrthoDB" id="616263at2759"/>
<dbReference type="EMBL" id="NEVH01014358">
    <property type="protein sequence ID" value="PNF27880.1"/>
    <property type="molecule type" value="Genomic_DNA"/>
</dbReference>
<evidence type="ECO:0000313" key="2">
    <source>
        <dbReference type="Proteomes" id="UP000235965"/>
    </source>
</evidence>
<dbReference type="STRING" id="105785.A0A2J7QH24"/>
<name>A0A2J7QH24_9NEOP</name>
<dbReference type="InParanoid" id="A0A2J7QH24"/>
<proteinExistence type="predicted"/>
<sequence length="160" mass="17896">MKDGLRGQHFPDNDAVIAAVRKWLASAGADFYGRGIQALVHRWQKCITNVRPEKQTTFRLQHDNARPHTSLATTAHIAKFGWTVLPHPPYSPELAPSDFHLFGPMKDGLRGQHFPDNDAVIAAVRKWLASAGADFYGRGIQALVHRWQKCITNGGDYVEK</sequence>
<gene>
    <name evidence="1" type="ORF">B7P43_G08308</name>
</gene>
<reference evidence="1 2" key="1">
    <citation type="submission" date="2017-12" db="EMBL/GenBank/DDBJ databases">
        <title>Hemimetabolous genomes reveal molecular basis of termite eusociality.</title>
        <authorList>
            <person name="Harrison M.C."/>
            <person name="Jongepier E."/>
            <person name="Robertson H.M."/>
            <person name="Arning N."/>
            <person name="Bitard-Feildel T."/>
            <person name="Chao H."/>
            <person name="Childers C.P."/>
            <person name="Dinh H."/>
            <person name="Doddapaneni H."/>
            <person name="Dugan S."/>
            <person name="Gowin J."/>
            <person name="Greiner C."/>
            <person name="Han Y."/>
            <person name="Hu H."/>
            <person name="Hughes D.S.T."/>
            <person name="Huylmans A.-K."/>
            <person name="Kemena C."/>
            <person name="Kremer L.P.M."/>
            <person name="Lee S.L."/>
            <person name="Lopez-Ezquerra A."/>
            <person name="Mallet L."/>
            <person name="Monroy-Kuhn J.M."/>
            <person name="Moser A."/>
            <person name="Murali S.C."/>
            <person name="Muzny D.M."/>
            <person name="Otani S."/>
            <person name="Piulachs M.-D."/>
            <person name="Poelchau M."/>
            <person name="Qu J."/>
            <person name="Schaub F."/>
            <person name="Wada-Katsumata A."/>
            <person name="Worley K.C."/>
            <person name="Xie Q."/>
            <person name="Ylla G."/>
            <person name="Poulsen M."/>
            <person name="Gibbs R.A."/>
            <person name="Schal C."/>
            <person name="Richards S."/>
            <person name="Belles X."/>
            <person name="Korb J."/>
            <person name="Bornberg-Bauer E."/>
        </authorList>
    </citation>
    <scope>NUCLEOTIDE SEQUENCE [LARGE SCALE GENOMIC DNA]</scope>
    <source>
        <tissue evidence="1">Whole body</tissue>
    </source>
</reference>
<dbReference type="AlphaFoldDB" id="A0A2J7QH24"/>
<accession>A0A2J7QH24</accession>